<dbReference type="AlphaFoldDB" id="A0A0H5PUY9"/>
<reference evidence="2" key="2">
    <citation type="submission" date="2015-07" db="EMBL/GenBank/DDBJ databases">
        <title>Plasmids, circular viruses and viroids from rat gut.</title>
        <authorList>
            <person name="Jorgensen T.J."/>
            <person name="Hansen M.A."/>
            <person name="Xu Z."/>
            <person name="Tabak M.A."/>
            <person name="Sorensen S.J."/>
            <person name="Hansen L.H."/>
        </authorList>
    </citation>
    <scope>NUCLEOTIDE SEQUENCE</scope>
    <source>
        <strain evidence="2">RGFK0005</strain>
    </source>
</reference>
<evidence type="ECO:0000256" key="1">
    <source>
        <dbReference type="SAM" id="Coils"/>
    </source>
</evidence>
<name>A0A0H5PUY9_9ZZZZ</name>
<sequence>MESKHFSELMNTLECLDLTAADLMDAVANARAEIKQTFEEMEQSAERRASA</sequence>
<evidence type="ECO:0000313" key="2">
    <source>
        <dbReference type="EMBL" id="CRY93601.1"/>
    </source>
</evidence>
<feature type="coiled-coil region" evidence="1">
    <location>
        <begin position="13"/>
        <end position="47"/>
    </location>
</feature>
<organism evidence="2">
    <name type="scientific">uncultured prokaryote</name>
    <dbReference type="NCBI Taxonomy" id="198431"/>
    <lineage>
        <taxon>unclassified sequences</taxon>
        <taxon>environmental samples</taxon>
    </lineage>
</organism>
<protein>
    <submittedName>
        <fullName evidence="2">Uncharacterized protein</fullName>
    </submittedName>
</protein>
<proteinExistence type="predicted"/>
<keyword evidence="1" id="KW-0175">Coiled coil</keyword>
<reference evidence="2" key="1">
    <citation type="submission" date="2015-06" db="EMBL/GenBank/DDBJ databases">
        <authorList>
            <person name="Joergensen T."/>
        </authorList>
    </citation>
    <scope>NUCLEOTIDE SEQUENCE</scope>
    <source>
        <strain evidence="2">RGFK0005</strain>
    </source>
</reference>
<accession>A0A0H5PUY9</accession>
<dbReference type="EMBL" id="LN852701">
    <property type="protein sequence ID" value="CRY93601.1"/>
    <property type="molecule type" value="Genomic_DNA"/>
</dbReference>